<dbReference type="Proteomes" id="UP000807469">
    <property type="component" value="Unassembled WGS sequence"/>
</dbReference>
<feature type="compositionally biased region" description="Polar residues" evidence="1">
    <location>
        <begin position="144"/>
        <end position="155"/>
    </location>
</feature>
<reference evidence="3" key="1">
    <citation type="submission" date="2020-11" db="EMBL/GenBank/DDBJ databases">
        <authorList>
            <consortium name="DOE Joint Genome Institute"/>
            <person name="Ahrendt S."/>
            <person name="Riley R."/>
            <person name="Andreopoulos W."/>
            <person name="Labutti K."/>
            <person name="Pangilinan J."/>
            <person name="Ruiz-Duenas F.J."/>
            <person name="Barrasa J.M."/>
            <person name="Sanchez-Garcia M."/>
            <person name="Camarero S."/>
            <person name="Miyauchi S."/>
            <person name="Serrano A."/>
            <person name="Linde D."/>
            <person name="Babiker R."/>
            <person name="Drula E."/>
            <person name="Ayuso-Fernandez I."/>
            <person name="Pacheco R."/>
            <person name="Padilla G."/>
            <person name="Ferreira P."/>
            <person name="Barriuso J."/>
            <person name="Kellner H."/>
            <person name="Castanera R."/>
            <person name="Alfaro M."/>
            <person name="Ramirez L."/>
            <person name="Pisabarro A.G."/>
            <person name="Kuo A."/>
            <person name="Tritt A."/>
            <person name="Lipzen A."/>
            <person name="He G."/>
            <person name="Yan M."/>
            <person name="Ng V."/>
            <person name="Cullen D."/>
            <person name="Martin F."/>
            <person name="Rosso M.-N."/>
            <person name="Henrissat B."/>
            <person name="Hibbett D."/>
            <person name="Martinez A.T."/>
            <person name="Grigoriev I.V."/>
        </authorList>
    </citation>
    <scope>NUCLEOTIDE SEQUENCE</scope>
    <source>
        <strain evidence="3">CIRM-BRFM 674</strain>
    </source>
</reference>
<dbReference type="OrthoDB" id="5579731at2759"/>
<feature type="region of interest" description="Disordered" evidence="1">
    <location>
        <begin position="108"/>
        <end position="217"/>
    </location>
</feature>
<gene>
    <name evidence="3" type="ORF">BDN70DRAFT_873052</name>
</gene>
<accession>A0A9P5ZA55</accession>
<feature type="domain" description="BOD1/SHG1" evidence="2">
    <location>
        <begin position="9"/>
        <end position="106"/>
    </location>
</feature>
<keyword evidence="4" id="KW-1185">Reference proteome</keyword>
<protein>
    <recommendedName>
        <fullName evidence="2">BOD1/SHG1 domain-containing protein</fullName>
    </recommendedName>
</protein>
<proteinExistence type="predicted"/>
<dbReference type="Pfam" id="PF05205">
    <property type="entry name" value="COMPASS-Shg1"/>
    <property type="match status" value="1"/>
</dbReference>
<name>A0A9P5ZA55_9AGAR</name>
<dbReference type="EMBL" id="MU155148">
    <property type="protein sequence ID" value="KAF9483934.1"/>
    <property type="molecule type" value="Genomic_DNA"/>
</dbReference>
<sequence>MPIDNPTALVEEFKKSGEFDRLRREVLTRFQQDGSYSALKSRVEEIGRQRLATDQTLQYSSQETVHKELAQEVERYPIVERAVADVRIFSDASFLSSIQTSIQKILNDEPRSQSSLPKEIIDETSSKESSMKAVDDSGHAKLQTGPSPEFSSIDTNILYKDPSLQEYGVEDKAETTEPRSSNVGPQSVREPLPGASTSKPNLVSDDSNAMDIDPAVD</sequence>
<evidence type="ECO:0000256" key="1">
    <source>
        <dbReference type="SAM" id="MobiDB-lite"/>
    </source>
</evidence>
<evidence type="ECO:0000259" key="2">
    <source>
        <dbReference type="Pfam" id="PF05205"/>
    </source>
</evidence>
<comment type="caution">
    <text evidence="3">The sequence shown here is derived from an EMBL/GenBank/DDBJ whole genome shotgun (WGS) entry which is preliminary data.</text>
</comment>
<evidence type="ECO:0000313" key="3">
    <source>
        <dbReference type="EMBL" id="KAF9483934.1"/>
    </source>
</evidence>
<organism evidence="3 4">
    <name type="scientific">Pholiota conissans</name>
    <dbReference type="NCBI Taxonomy" id="109636"/>
    <lineage>
        <taxon>Eukaryota</taxon>
        <taxon>Fungi</taxon>
        <taxon>Dikarya</taxon>
        <taxon>Basidiomycota</taxon>
        <taxon>Agaricomycotina</taxon>
        <taxon>Agaricomycetes</taxon>
        <taxon>Agaricomycetidae</taxon>
        <taxon>Agaricales</taxon>
        <taxon>Agaricineae</taxon>
        <taxon>Strophariaceae</taxon>
        <taxon>Pholiota</taxon>
    </lineage>
</organism>
<dbReference type="AlphaFoldDB" id="A0A9P5ZA55"/>
<evidence type="ECO:0000313" key="4">
    <source>
        <dbReference type="Proteomes" id="UP000807469"/>
    </source>
</evidence>
<feature type="compositionally biased region" description="Polar residues" evidence="1">
    <location>
        <begin position="195"/>
        <end position="207"/>
    </location>
</feature>
<dbReference type="InterPro" id="IPR055264">
    <property type="entry name" value="BOD1/SHG1_dom"/>
</dbReference>
<feature type="compositionally biased region" description="Basic and acidic residues" evidence="1">
    <location>
        <begin position="119"/>
        <end position="139"/>
    </location>
</feature>